<dbReference type="Gene3D" id="3.40.50.720">
    <property type="entry name" value="NAD(P)-binding Rossmann-like Domain"/>
    <property type="match status" value="2"/>
</dbReference>
<dbReference type="InterPro" id="IPR001732">
    <property type="entry name" value="UDP-Glc/GDP-Man_DH_N"/>
</dbReference>
<keyword evidence="4 7" id="KW-0560">Oxidoreductase</keyword>
<dbReference type="SUPFAM" id="SSF48179">
    <property type="entry name" value="6-phosphogluconate dehydrogenase C-terminal domain-like"/>
    <property type="match status" value="1"/>
</dbReference>
<protein>
    <recommendedName>
        <fullName evidence="3 7">UDP-glucose 6-dehydrogenase</fullName>
        <ecNumber evidence="3 7">1.1.1.22</ecNumber>
    </recommendedName>
</protein>
<dbReference type="InterPro" id="IPR028357">
    <property type="entry name" value="UDPglc_DH_bac"/>
</dbReference>
<feature type="domain" description="UDP-glucose/GDP-mannose dehydrogenase C-terminal" evidence="8">
    <location>
        <begin position="328"/>
        <end position="447"/>
    </location>
</feature>
<evidence type="ECO:0000256" key="2">
    <source>
        <dbReference type="ARBA" id="ARBA00006601"/>
    </source>
</evidence>
<dbReference type="SMART" id="SM00984">
    <property type="entry name" value="UDPG_MGDP_dh_C"/>
    <property type="match status" value="1"/>
</dbReference>
<dbReference type="PIRSF" id="PIRSF000124">
    <property type="entry name" value="UDPglc_GDPman_dh"/>
    <property type="match status" value="1"/>
</dbReference>
<dbReference type="InterPro" id="IPR014026">
    <property type="entry name" value="UDP-Glc/GDP-Man_DH_dimer"/>
</dbReference>
<proteinExistence type="inferred from homology"/>
<dbReference type="Pfam" id="PF03720">
    <property type="entry name" value="UDPG_MGDP_dh_C"/>
    <property type="match status" value="1"/>
</dbReference>
<evidence type="ECO:0000313" key="9">
    <source>
        <dbReference type="EMBL" id="GAA4772448.1"/>
    </source>
</evidence>
<dbReference type="InterPro" id="IPR017476">
    <property type="entry name" value="UDP-Glc/GDP-Man"/>
</dbReference>
<dbReference type="SUPFAM" id="SSF52413">
    <property type="entry name" value="UDP-glucose/GDP-mannose dehydrogenase C-terminal domain"/>
    <property type="match status" value="1"/>
</dbReference>
<evidence type="ECO:0000259" key="8">
    <source>
        <dbReference type="SMART" id="SM00984"/>
    </source>
</evidence>
<accession>A0ABP9A337</accession>
<dbReference type="Pfam" id="PF03721">
    <property type="entry name" value="UDPG_MGDP_dh_N"/>
    <property type="match status" value="1"/>
</dbReference>
<dbReference type="InterPro" id="IPR036220">
    <property type="entry name" value="UDP-Glc/GDP-Man_DH_C_sf"/>
</dbReference>
<dbReference type="PANTHER" id="PTHR43750">
    <property type="entry name" value="UDP-GLUCOSE 6-DEHYDROGENASE TUAD"/>
    <property type="match status" value="1"/>
</dbReference>
<dbReference type="Pfam" id="PF00984">
    <property type="entry name" value="UDPG_MGDP_dh"/>
    <property type="match status" value="1"/>
</dbReference>
<evidence type="ECO:0000256" key="1">
    <source>
        <dbReference type="ARBA" id="ARBA00004701"/>
    </source>
</evidence>
<sequence>MFTRRVAVVGAGYVGLTTGACLASLGHQVVCADIDAAKVERLRRGVVDIVEPGLAEMVVEQVSAGRLSFVVGAASAVSAGFPADAGAEGLDAEIVFLCLPTPMGVGGVADLRAVEVVVEETRELLAAGAVVVNKSTVPVGTAGRTAELLDRADVAVVSNPEFLREGSAVHDFLNPDRIVVGCDTAEAAERVAALYARLGAPTVLTDAASAELMKYAANCFLAMKLSYVNAMAELCERVGADIGDVTEGIGYDRRIGQAFLSPGPGWGGSCLPKDTHALLQVADAADFEFRLLRATIDTNTRQRQRIVDKVRQAVTGRRAGSLTRVRLGLLGLTFKAGTDDLRDSPALAIAALLRQAGAELVGYDPALATDPTAPADPDKTVLGVSEGPGGREIDGIRLVSDPLEAAQGAEALVVLTEWPMFRTLDWASMAGVMKQPTVIDTRNLLDPATLRRAGLTGIGLGRRGAAVTA</sequence>
<dbReference type="Gene3D" id="1.20.5.100">
    <property type="entry name" value="Cytochrome c1, transmembrane anchor, C-terminal"/>
    <property type="match status" value="1"/>
</dbReference>
<evidence type="ECO:0000256" key="5">
    <source>
        <dbReference type="ARBA" id="ARBA00023027"/>
    </source>
</evidence>
<name>A0ABP9A337_9PSEU</name>
<comment type="catalytic activity">
    <reaction evidence="6 7">
        <text>UDP-alpha-D-glucose + 2 NAD(+) + H2O = UDP-alpha-D-glucuronate + 2 NADH + 3 H(+)</text>
        <dbReference type="Rhea" id="RHEA:23596"/>
        <dbReference type="ChEBI" id="CHEBI:15377"/>
        <dbReference type="ChEBI" id="CHEBI:15378"/>
        <dbReference type="ChEBI" id="CHEBI:57540"/>
        <dbReference type="ChEBI" id="CHEBI:57945"/>
        <dbReference type="ChEBI" id="CHEBI:58052"/>
        <dbReference type="ChEBI" id="CHEBI:58885"/>
        <dbReference type="EC" id="1.1.1.22"/>
    </reaction>
</comment>
<dbReference type="InterPro" id="IPR036291">
    <property type="entry name" value="NAD(P)-bd_dom_sf"/>
</dbReference>
<evidence type="ECO:0000256" key="6">
    <source>
        <dbReference type="ARBA" id="ARBA00047473"/>
    </source>
</evidence>
<dbReference type="SUPFAM" id="SSF51735">
    <property type="entry name" value="NAD(P)-binding Rossmann-fold domains"/>
    <property type="match status" value="1"/>
</dbReference>
<dbReference type="EMBL" id="BAABHO010000001">
    <property type="protein sequence ID" value="GAA4772448.1"/>
    <property type="molecule type" value="Genomic_DNA"/>
</dbReference>
<evidence type="ECO:0000256" key="4">
    <source>
        <dbReference type="ARBA" id="ARBA00023002"/>
    </source>
</evidence>
<comment type="caution">
    <text evidence="9">The sequence shown here is derived from an EMBL/GenBank/DDBJ whole genome shotgun (WGS) entry which is preliminary data.</text>
</comment>
<dbReference type="NCBIfam" id="TIGR03026">
    <property type="entry name" value="NDP-sugDHase"/>
    <property type="match status" value="1"/>
</dbReference>
<dbReference type="PROSITE" id="PS51257">
    <property type="entry name" value="PROKAR_LIPOPROTEIN"/>
    <property type="match status" value="1"/>
</dbReference>
<comment type="pathway">
    <text evidence="1">Nucleotide-sugar biosynthesis; UDP-alpha-D-glucuronate biosynthesis; UDP-alpha-D-glucuronate from UDP-alpha-D-glucose: step 1/1.</text>
</comment>
<dbReference type="InterPro" id="IPR008927">
    <property type="entry name" value="6-PGluconate_DH-like_C_sf"/>
</dbReference>
<dbReference type="PIRSF" id="PIRSF500134">
    <property type="entry name" value="UDPglc_DH_bac"/>
    <property type="match status" value="1"/>
</dbReference>
<keyword evidence="5 7" id="KW-0520">NAD</keyword>
<dbReference type="RefSeq" id="WP_345410200.1">
    <property type="nucleotide sequence ID" value="NZ_BAABHO010000001.1"/>
</dbReference>
<evidence type="ECO:0000256" key="3">
    <source>
        <dbReference type="ARBA" id="ARBA00012954"/>
    </source>
</evidence>
<reference evidence="10" key="1">
    <citation type="journal article" date="2019" name="Int. J. Syst. Evol. Microbiol.">
        <title>The Global Catalogue of Microorganisms (GCM) 10K type strain sequencing project: providing services to taxonomists for standard genome sequencing and annotation.</title>
        <authorList>
            <consortium name="The Broad Institute Genomics Platform"/>
            <consortium name="The Broad Institute Genome Sequencing Center for Infectious Disease"/>
            <person name="Wu L."/>
            <person name="Ma J."/>
        </authorList>
    </citation>
    <scope>NUCLEOTIDE SEQUENCE [LARGE SCALE GENOMIC DNA]</scope>
    <source>
        <strain evidence="10">JCM 17979</strain>
    </source>
</reference>
<evidence type="ECO:0000313" key="10">
    <source>
        <dbReference type="Proteomes" id="UP001500928"/>
    </source>
</evidence>
<dbReference type="InterPro" id="IPR014027">
    <property type="entry name" value="UDP-Glc/GDP-Man_DH_C"/>
</dbReference>
<comment type="similarity">
    <text evidence="2 7">Belongs to the UDP-glucose/GDP-mannose dehydrogenase family.</text>
</comment>
<evidence type="ECO:0000256" key="7">
    <source>
        <dbReference type="PIRNR" id="PIRNR000124"/>
    </source>
</evidence>
<dbReference type="Proteomes" id="UP001500928">
    <property type="component" value="Unassembled WGS sequence"/>
</dbReference>
<gene>
    <name evidence="9" type="ORF">GCM10023200_00970</name>
</gene>
<dbReference type="PANTHER" id="PTHR43750:SF3">
    <property type="entry name" value="UDP-GLUCOSE 6-DEHYDROGENASE TUAD"/>
    <property type="match status" value="1"/>
</dbReference>
<dbReference type="EC" id="1.1.1.22" evidence="3 7"/>
<keyword evidence="10" id="KW-1185">Reference proteome</keyword>
<organism evidence="9 10">
    <name type="scientific">Actinomycetospora chlora</name>
    <dbReference type="NCBI Taxonomy" id="663608"/>
    <lineage>
        <taxon>Bacteria</taxon>
        <taxon>Bacillati</taxon>
        <taxon>Actinomycetota</taxon>
        <taxon>Actinomycetes</taxon>
        <taxon>Pseudonocardiales</taxon>
        <taxon>Pseudonocardiaceae</taxon>
        <taxon>Actinomycetospora</taxon>
    </lineage>
</organism>